<dbReference type="OrthoDB" id="4159642at2759"/>
<evidence type="ECO:0000313" key="2">
    <source>
        <dbReference type="EMBL" id="OCT46483.1"/>
    </source>
</evidence>
<reference evidence="3" key="1">
    <citation type="submission" date="2015-07" db="EMBL/GenBank/DDBJ databases">
        <authorList>
            <person name="Teixeira M.M."/>
            <person name="Souza R.C."/>
            <person name="Almeida L.G."/>
            <person name="Vicente V.A."/>
            <person name="de Hoog S."/>
            <person name="Bocca A.L."/>
            <person name="de Almeida S.R."/>
            <person name="Vasconcelos A.T."/>
            <person name="Felipe M.S."/>
        </authorList>
    </citation>
    <scope>NUCLEOTIDE SEQUENCE [LARGE SCALE GENOMIC DNA]</scope>
    <source>
        <strain evidence="3">KSF</strain>
    </source>
</reference>
<comment type="caution">
    <text evidence="2">The sequence shown here is derived from an EMBL/GenBank/DDBJ whole genome shotgun (WGS) entry which is preliminary data.</text>
</comment>
<accession>A0A1C1CD89</accession>
<dbReference type="VEuPathDB" id="FungiDB:CLCR_02164"/>
<dbReference type="EMBL" id="LGRB01000015">
    <property type="protein sequence ID" value="OCT46483.1"/>
    <property type="molecule type" value="Genomic_DNA"/>
</dbReference>
<organism evidence="2 3">
    <name type="scientific">Cladophialophora carrionii</name>
    <dbReference type="NCBI Taxonomy" id="86049"/>
    <lineage>
        <taxon>Eukaryota</taxon>
        <taxon>Fungi</taxon>
        <taxon>Dikarya</taxon>
        <taxon>Ascomycota</taxon>
        <taxon>Pezizomycotina</taxon>
        <taxon>Eurotiomycetes</taxon>
        <taxon>Chaetothyriomycetidae</taxon>
        <taxon>Chaetothyriales</taxon>
        <taxon>Herpotrichiellaceae</taxon>
        <taxon>Cladophialophora</taxon>
    </lineage>
</organism>
<sequence>MYIGEQEPKYGDIWHIPSRCFVDVGFQKLDPFKKEESEPTSAALPSPRQSIDEDPLAPPPTPSKTNGSESNICRKLLRRLTLRKPAPCCISQTQEGPYEATRIEGRDYRVNGVIPARCESPH</sequence>
<gene>
    <name evidence="2" type="ORF">CLCR_02164</name>
</gene>
<feature type="region of interest" description="Disordered" evidence="1">
    <location>
        <begin position="33"/>
        <end position="71"/>
    </location>
</feature>
<dbReference type="Proteomes" id="UP000094526">
    <property type="component" value="Unassembled WGS sequence"/>
</dbReference>
<evidence type="ECO:0000256" key="1">
    <source>
        <dbReference type="SAM" id="MobiDB-lite"/>
    </source>
</evidence>
<name>A0A1C1CD89_9EURO</name>
<dbReference type="AlphaFoldDB" id="A0A1C1CD89"/>
<proteinExistence type="predicted"/>
<keyword evidence="3" id="KW-1185">Reference proteome</keyword>
<protein>
    <submittedName>
        <fullName evidence="2">Uncharacterized protein</fullName>
    </submittedName>
</protein>
<evidence type="ECO:0000313" key="3">
    <source>
        <dbReference type="Proteomes" id="UP000094526"/>
    </source>
</evidence>